<protein>
    <recommendedName>
        <fullName evidence="3">Reverse transcriptase domain-containing protein</fullName>
    </recommendedName>
</protein>
<dbReference type="Proteomes" id="UP001151760">
    <property type="component" value="Unassembled WGS sequence"/>
</dbReference>
<gene>
    <name evidence="1" type="ORF">Tco_1053615</name>
</gene>
<keyword evidence="2" id="KW-1185">Reference proteome</keyword>
<accession>A0ABQ5GUD6</accession>
<sequence>MLEDFKRNVQGNVKRNVQFLLKQNMFLKPSKMCNFLKPSEMCRFQAKYAGLWDRTTTTFWWNSHTITVITRALKLAPIEHLTIRDHMQAARDRQKSYADKRRRPLEFEVGDKVMLKGRAVGVVDEDLKGVNASGSVKVETLLIDPSELKDGLVQ</sequence>
<reference evidence="1" key="1">
    <citation type="journal article" date="2022" name="Int. J. Mol. Sci.">
        <title>Draft Genome of Tanacetum Coccineum: Genomic Comparison of Closely Related Tanacetum-Family Plants.</title>
        <authorList>
            <person name="Yamashiro T."/>
            <person name="Shiraishi A."/>
            <person name="Nakayama K."/>
            <person name="Satake H."/>
        </authorList>
    </citation>
    <scope>NUCLEOTIDE SEQUENCE</scope>
</reference>
<name>A0ABQ5GUD6_9ASTR</name>
<evidence type="ECO:0000313" key="2">
    <source>
        <dbReference type="Proteomes" id="UP001151760"/>
    </source>
</evidence>
<comment type="caution">
    <text evidence="1">The sequence shown here is derived from an EMBL/GenBank/DDBJ whole genome shotgun (WGS) entry which is preliminary data.</text>
</comment>
<evidence type="ECO:0008006" key="3">
    <source>
        <dbReference type="Google" id="ProtNLM"/>
    </source>
</evidence>
<evidence type="ECO:0000313" key="1">
    <source>
        <dbReference type="EMBL" id="GJT79273.1"/>
    </source>
</evidence>
<dbReference type="EMBL" id="BQNB010018883">
    <property type="protein sequence ID" value="GJT79273.1"/>
    <property type="molecule type" value="Genomic_DNA"/>
</dbReference>
<organism evidence="1 2">
    <name type="scientific">Tanacetum coccineum</name>
    <dbReference type="NCBI Taxonomy" id="301880"/>
    <lineage>
        <taxon>Eukaryota</taxon>
        <taxon>Viridiplantae</taxon>
        <taxon>Streptophyta</taxon>
        <taxon>Embryophyta</taxon>
        <taxon>Tracheophyta</taxon>
        <taxon>Spermatophyta</taxon>
        <taxon>Magnoliopsida</taxon>
        <taxon>eudicotyledons</taxon>
        <taxon>Gunneridae</taxon>
        <taxon>Pentapetalae</taxon>
        <taxon>asterids</taxon>
        <taxon>campanulids</taxon>
        <taxon>Asterales</taxon>
        <taxon>Asteraceae</taxon>
        <taxon>Asteroideae</taxon>
        <taxon>Anthemideae</taxon>
        <taxon>Anthemidinae</taxon>
        <taxon>Tanacetum</taxon>
    </lineage>
</organism>
<proteinExistence type="predicted"/>
<reference evidence="1" key="2">
    <citation type="submission" date="2022-01" db="EMBL/GenBank/DDBJ databases">
        <authorList>
            <person name="Yamashiro T."/>
            <person name="Shiraishi A."/>
            <person name="Satake H."/>
            <person name="Nakayama K."/>
        </authorList>
    </citation>
    <scope>NUCLEOTIDE SEQUENCE</scope>
</reference>